<dbReference type="EMBL" id="KZ502476">
    <property type="protein sequence ID" value="PKU78113.1"/>
    <property type="molecule type" value="Genomic_DNA"/>
</dbReference>
<reference evidence="1 2" key="2">
    <citation type="journal article" date="2017" name="Nature">
        <title>The Apostasia genome and the evolution of orchids.</title>
        <authorList>
            <person name="Zhang G.Q."/>
            <person name="Liu K.W."/>
            <person name="Li Z."/>
            <person name="Lohaus R."/>
            <person name="Hsiao Y.Y."/>
            <person name="Niu S.C."/>
            <person name="Wang J.Y."/>
            <person name="Lin Y.C."/>
            <person name="Xu Q."/>
            <person name="Chen L.J."/>
            <person name="Yoshida K."/>
            <person name="Fujiwara S."/>
            <person name="Wang Z.W."/>
            <person name="Zhang Y.Q."/>
            <person name="Mitsuda N."/>
            <person name="Wang M."/>
            <person name="Liu G.H."/>
            <person name="Pecoraro L."/>
            <person name="Huang H.X."/>
            <person name="Xiao X.J."/>
            <person name="Lin M."/>
            <person name="Wu X.Y."/>
            <person name="Wu W.L."/>
            <person name="Chen Y.Y."/>
            <person name="Chang S.B."/>
            <person name="Sakamoto S."/>
            <person name="Ohme-Takagi M."/>
            <person name="Yagi M."/>
            <person name="Zeng S.J."/>
            <person name="Shen C.Y."/>
            <person name="Yeh C.M."/>
            <person name="Luo Y.B."/>
            <person name="Tsai W.C."/>
            <person name="Van de Peer Y."/>
            <person name="Liu Z.J."/>
        </authorList>
    </citation>
    <scope>NUCLEOTIDE SEQUENCE [LARGE SCALE GENOMIC DNA]</scope>
    <source>
        <tissue evidence="1">The whole plant</tissue>
    </source>
</reference>
<keyword evidence="2" id="KW-1185">Reference proteome</keyword>
<evidence type="ECO:0000313" key="1">
    <source>
        <dbReference type="EMBL" id="PKU78113.1"/>
    </source>
</evidence>
<accession>A0A2I0WR26</accession>
<reference evidence="1 2" key="1">
    <citation type="journal article" date="2016" name="Sci. Rep.">
        <title>The Dendrobium catenatum Lindl. genome sequence provides insights into polysaccharide synthase, floral development and adaptive evolution.</title>
        <authorList>
            <person name="Zhang G.Q."/>
            <person name="Xu Q."/>
            <person name="Bian C."/>
            <person name="Tsai W.C."/>
            <person name="Yeh C.M."/>
            <person name="Liu K.W."/>
            <person name="Yoshida K."/>
            <person name="Zhang L.S."/>
            <person name="Chang S.B."/>
            <person name="Chen F."/>
            <person name="Shi Y."/>
            <person name="Su Y.Y."/>
            <person name="Zhang Y.Q."/>
            <person name="Chen L.J."/>
            <person name="Yin Y."/>
            <person name="Lin M."/>
            <person name="Huang H."/>
            <person name="Deng H."/>
            <person name="Wang Z.W."/>
            <person name="Zhu S.L."/>
            <person name="Zhao X."/>
            <person name="Deng C."/>
            <person name="Niu S.C."/>
            <person name="Huang J."/>
            <person name="Wang M."/>
            <person name="Liu G.H."/>
            <person name="Yang H.J."/>
            <person name="Xiao X.J."/>
            <person name="Hsiao Y.Y."/>
            <person name="Wu W.L."/>
            <person name="Chen Y.Y."/>
            <person name="Mitsuda N."/>
            <person name="Ohme-Takagi M."/>
            <person name="Luo Y.B."/>
            <person name="Van de Peer Y."/>
            <person name="Liu Z.J."/>
        </authorList>
    </citation>
    <scope>NUCLEOTIDE SEQUENCE [LARGE SCALE GENOMIC DNA]</scope>
    <source>
        <tissue evidence="1">The whole plant</tissue>
    </source>
</reference>
<dbReference type="Proteomes" id="UP000233837">
    <property type="component" value="Unassembled WGS sequence"/>
</dbReference>
<protein>
    <submittedName>
        <fullName evidence="1">Uncharacterized protein</fullName>
    </submittedName>
</protein>
<name>A0A2I0WR26_9ASPA</name>
<proteinExistence type="predicted"/>
<sequence length="241" mass="25566">MVVCGASDPGFLDGASKSRSFLQALAGSSLGKFPDLIRGVSAFQALEVGNGLCEGDLVENNVVLSPVGLDCNVCPIALSSIPLGHGNLAVLFVVDCGESSDPLCNGCDTISELAVIPTAYFDLPDAASLVQCDAEVGDEGLDILVTWPLSEGDEPLSKSIADPVFTVPITIISRELLQHHLSRDSVVLHGEQILDISDDDGSFFGEDLDSRENYDLSIIQIGDEGFNKKSGKRKKRNSNKK</sequence>
<dbReference type="AlphaFoldDB" id="A0A2I0WR26"/>
<organism evidence="1 2">
    <name type="scientific">Dendrobium catenatum</name>
    <dbReference type="NCBI Taxonomy" id="906689"/>
    <lineage>
        <taxon>Eukaryota</taxon>
        <taxon>Viridiplantae</taxon>
        <taxon>Streptophyta</taxon>
        <taxon>Embryophyta</taxon>
        <taxon>Tracheophyta</taxon>
        <taxon>Spermatophyta</taxon>
        <taxon>Magnoliopsida</taxon>
        <taxon>Liliopsida</taxon>
        <taxon>Asparagales</taxon>
        <taxon>Orchidaceae</taxon>
        <taxon>Epidendroideae</taxon>
        <taxon>Malaxideae</taxon>
        <taxon>Dendrobiinae</taxon>
        <taxon>Dendrobium</taxon>
    </lineage>
</organism>
<gene>
    <name evidence="1" type="ORF">MA16_Dca013179</name>
</gene>
<evidence type="ECO:0000313" key="2">
    <source>
        <dbReference type="Proteomes" id="UP000233837"/>
    </source>
</evidence>